<proteinExistence type="predicted"/>
<dbReference type="EMBL" id="BMXN01000006">
    <property type="protein sequence ID" value="GGW23675.1"/>
    <property type="molecule type" value="Genomic_DNA"/>
</dbReference>
<evidence type="ECO:0000256" key="1">
    <source>
        <dbReference type="SAM" id="MobiDB-lite"/>
    </source>
</evidence>
<protein>
    <submittedName>
        <fullName evidence="2">Virion morphogenesis protein</fullName>
    </submittedName>
</protein>
<comment type="caution">
    <text evidence="2">The sequence shown here is derived from an EMBL/GenBank/DDBJ whole genome shotgun (WGS) entry which is preliminary data.</text>
</comment>
<dbReference type="Proteomes" id="UP000623776">
    <property type="component" value="Unassembled WGS sequence"/>
</dbReference>
<name>A0A8H9LSK6_9GAMM</name>
<organism evidence="2 3">
    <name type="scientific">Vreelandella hamiltonii</name>
    <dbReference type="NCBI Taxonomy" id="502829"/>
    <lineage>
        <taxon>Bacteria</taxon>
        <taxon>Pseudomonadati</taxon>
        <taxon>Pseudomonadota</taxon>
        <taxon>Gammaproteobacteria</taxon>
        <taxon>Oceanospirillales</taxon>
        <taxon>Halomonadaceae</taxon>
        <taxon>Vreelandella</taxon>
    </lineage>
</organism>
<dbReference type="NCBIfam" id="TIGR01635">
    <property type="entry name" value="tail_comp_S"/>
    <property type="match status" value="1"/>
</dbReference>
<dbReference type="AlphaFoldDB" id="A0A8H9LSK6"/>
<reference evidence="3" key="1">
    <citation type="journal article" date="2019" name="Int. J. Syst. Evol. Microbiol.">
        <title>The Global Catalogue of Microorganisms (GCM) 10K type strain sequencing project: providing services to taxonomists for standard genome sequencing and annotation.</title>
        <authorList>
            <consortium name="The Broad Institute Genomics Platform"/>
            <consortium name="The Broad Institute Genome Sequencing Center for Infectious Disease"/>
            <person name="Wu L."/>
            <person name="Ma J."/>
        </authorList>
    </citation>
    <scope>NUCLEOTIDE SEQUENCE [LARGE SCALE GENOMIC DNA]</scope>
    <source>
        <strain evidence="3">KCTC 22154</strain>
    </source>
</reference>
<dbReference type="Pfam" id="PF05069">
    <property type="entry name" value="Phage_tail_S"/>
    <property type="match status" value="1"/>
</dbReference>
<feature type="region of interest" description="Disordered" evidence="1">
    <location>
        <begin position="43"/>
        <end position="69"/>
    </location>
</feature>
<gene>
    <name evidence="2" type="ORF">GCM10007157_13770</name>
</gene>
<sequence>MITINANTDAIERAITDLINKGNDLTAPMKSIGGEMVNRTQQRFRDKEAPDGTPWAPNSPVTEKRKGHGRVLEGENKQLAKQFSYSASSDGVEWGSLMDYAAMQHFGANRGEFGEGRYKTKSGTFPIPWGDIPSREFIGLNDDDEDEVLGILADHLSL</sequence>
<evidence type="ECO:0000313" key="2">
    <source>
        <dbReference type="EMBL" id="GGW23675.1"/>
    </source>
</evidence>
<dbReference type="InterPro" id="IPR006522">
    <property type="entry name" value="Phage_virion_morphogenesis"/>
</dbReference>
<dbReference type="RefSeq" id="WP_189463207.1">
    <property type="nucleotide sequence ID" value="NZ_BMXN01000006.1"/>
</dbReference>
<evidence type="ECO:0000313" key="3">
    <source>
        <dbReference type="Proteomes" id="UP000623776"/>
    </source>
</evidence>
<keyword evidence="3" id="KW-1185">Reference proteome</keyword>
<accession>A0A8H9LSK6</accession>